<sequence>MNTLQEPFLNFDVNSSLSFEDQSTIFCSLVALVKAEYSFDYALQEKTVTFLKSLKPEWNKQVASKLVTDLVPSSAGSPSGFIDSVLTLLLTPHSILRAATLSLLRKTINFSSTEIRCRLVESDLVSNVLATIQPHTLSISGNEEMLDNLVNIIAYSVDLAFHVGMLGITTAIGQYNHREIIFQKVVLPSSTLVRFLISNRYILKGELFDSLVFLLRIFIRICPFHHPTLEFVLASPIAMAFSSCLSFTEDCQLLNNTLIRINYLMPEWKKEGAEVVQSGKRMMQALFSEGFEDALEQMLLHIKNGYHGLSLVLYCRFFSQRLGSNVYDTED</sequence>
<name>A0ABQ9X714_9EUKA</name>
<organism evidence="1 2">
    <name type="scientific">Blattamonas nauphoetae</name>
    <dbReference type="NCBI Taxonomy" id="2049346"/>
    <lineage>
        <taxon>Eukaryota</taxon>
        <taxon>Metamonada</taxon>
        <taxon>Preaxostyla</taxon>
        <taxon>Oxymonadida</taxon>
        <taxon>Blattamonas</taxon>
    </lineage>
</organism>
<evidence type="ECO:0000313" key="1">
    <source>
        <dbReference type="EMBL" id="KAK2946120.1"/>
    </source>
</evidence>
<comment type="caution">
    <text evidence="1">The sequence shown here is derived from an EMBL/GenBank/DDBJ whole genome shotgun (WGS) entry which is preliminary data.</text>
</comment>
<reference evidence="1 2" key="1">
    <citation type="journal article" date="2022" name="bioRxiv">
        <title>Genomics of Preaxostyla Flagellates Illuminates Evolutionary Transitions and the Path Towards Mitochondrial Loss.</title>
        <authorList>
            <person name="Novak L.V.F."/>
            <person name="Treitli S.C."/>
            <person name="Pyrih J."/>
            <person name="Halakuc P."/>
            <person name="Pipaliya S.V."/>
            <person name="Vacek V."/>
            <person name="Brzon O."/>
            <person name="Soukal P."/>
            <person name="Eme L."/>
            <person name="Dacks J.B."/>
            <person name="Karnkowska A."/>
            <person name="Elias M."/>
            <person name="Hampl V."/>
        </authorList>
    </citation>
    <scope>NUCLEOTIDE SEQUENCE [LARGE SCALE GENOMIC DNA]</scope>
    <source>
        <strain evidence="1">NAU3</strain>
        <tissue evidence="1">Gut</tissue>
    </source>
</reference>
<proteinExistence type="predicted"/>
<gene>
    <name evidence="1" type="ORF">BLNAU_18962</name>
</gene>
<dbReference type="Proteomes" id="UP001281761">
    <property type="component" value="Unassembled WGS sequence"/>
</dbReference>
<evidence type="ECO:0000313" key="2">
    <source>
        <dbReference type="Proteomes" id="UP001281761"/>
    </source>
</evidence>
<accession>A0ABQ9X714</accession>
<keyword evidence="2" id="KW-1185">Reference proteome</keyword>
<dbReference type="EMBL" id="JARBJD010000237">
    <property type="protein sequence ID" value="KAK2946120.1"/>
    <property type="molecule type" value="Genomic_DNA"/>
</dbReference>
<protein>
    <submittedName>
        <fullName evidence="1">Uncharacterized protein</fullName>
    </submittedName>
</protein>